<dbReference type="AlphaFoldDB" id="A0A3S1K767"/>
<name>A0A3S1K767_9BACL</name>
<dbReference type="PANTHER" id="PTHR43798:SF33">
    <property type="entry name" value="HYDROLASE, PUTATIVE (AFU_ORTHOLOGUE AFUA_2G14860)-RELATED"/>
    <property type="match status" value="1"/>
</dbReference>
<comment type="caution">
    <text evidence="2">The sequence shown here is derived from an EMBL/GenBank/DDBJ whole genome shotgun (WGS) entry which is preliminary data.</text>
</comment>
<reference evidence="2 3" key="1">
    <citation type="submission" date="2018-12" db="EMBL/GenBank/DDBJ databases">
        <authorList>
            <person name="Sun L."/>
            <person name="Chen Z."/>
        </authorList>
    </citation>
    <scope>NUCLEOTIDE SEQUENCE [LARGE SCALE GENOMIC DNA]</scope>
    <source>
        <strain evidence="2 3">DSM 15890</strain>
    </source>
</reference>
<dbReference type="Proteomes" id="UP000279446">
    <property type="component" value="Unassembled WGS sequence"/>
</dbReference>
<dbReference type="InterPro" id="IPR029058">
    <property type="entry name" value="AB_hydrolase_fold"/>
</dbReference>
<feature type="domain" description="AB hydrolase-1" evidence="1">
    <location>
        <begin position="38"/>
        <end position="163"/>
    </location>
</feature>
<dbReference type="GO" id="GO:0047372">
    <property type="term" value="F:monoacylglycerol lipase activity"/>
    <property type="evidence" value="ECO:0007669"/>
    <property type="project" value="TreeGrafter"/>
</dbReference>
<dbReference type="PANTHER" id="PTHR43798">
    <property type="entry name" value="MONOACYLGLYCEROL LIPASE"/>
    <property type="match status" value="1"/>
</dbReference>
<dbReference type="OrthoDB" id="252464at2"/>
<keyword evidence="2" id="KW-0378">Hydrolase</keyword>
<organism evidence="2 3">
    <name type="scientific">Paenibacillus anaericanus</name>
    <dbReference type="NCBI Taxonomy" id="170367"/>
    <lineage>
        <taxon>Bacteria</taxon>
        <taxon>Bacillati</taxon>
        <taxon>Bacillota</taxon>
        <taxon>Bacilli</taxon>
        <taxon>Bacillales</taxon>
        <taxon>Paenibacillaceae</taxon>
        <taxon>Paenibacillus</taxon>
    </lineage>
</organism>
<dbReference type="PRINTS" id="PR00111">
    <property type="entry name" value="ABHYDROLASE"/>
</dbReference>
<protein>
    <submittedName>
        <fullName evidence="2">Alpha/beta hydrolase</fullName>
    </submittedName>
</protein>
<accession>A0A3S1K767</accession>
<dbReference type="GO" id="GO:0046464">
    <property type="term" value="P:acylglycerol catabolic process"/>
    <property type="evidence" value="ECO:0007669"/>
    <property type="project" value="TreeGrafter"/>
</dbReference>
<evidence type="ECO:0000259" key="1">
    <source>
        <dbReference type="Pfam" id="PF00561"/>
    </source>
</evidence>
<dbReference type="InterPro" id="IPR050266">
    <property type="entry name" value="AB_hydrolase_sf"/>
</dbReference>
<dbReference type="Gene3D" id="3.40.50.1820">
    <property type="entry name" value="alpha/beta hydrolase"/>
    <property type="match status" value="1"/>
</dbReference>
<gene>
    <name evidence="2" type="ORF">EJP82_14345</name>
</gene>
<keyword evidence="3" id="KW-1185">Reference proteome</keyword>
<dbReference type="Pfam" id="PF00561">
    <property type="entry name" value="Abhydrolase_1"/>
    <property type="match status" value="1"/>
</dbReference>
<proteinExistence type="predicted"/>
<dbReference type="EMBL" id="RZNY01000011">
    <property type="protein sequence ID" value="RUT45476.1"/>
    <property type="molecule type" value="Genomic_DNA"/>
</dbReference>
<dbReference type="SUPFAM" id="SSF53474">
    <property type="entry name" value="alpha/beta-Hydrolases"/>
    <property type="match status" value="1"/>
</dbReference>
<sequence>MNRVCINSTRGAKKMKEEIIKLEHIGINVKYSLDYKEVVLFLHFSGGNLNMWEGIIPQFADKYSVIAPDFRGHGKSDKPLTGYHIDDMANDIYILLQRLNVDHCHIVGSSMGAEIGLSLAASHPELVKSLICEGALCNEFGEHGLFNGTEDEIEQNKEVQRAQLAERIERVFKTKDEYIEEEREEFVQEGLWNEYFLAYFENNLQQMKDGNFTYCYLNHVRTEYIHKYWDVKFEQYYEKVQCPVLFLPGEEEWEDEKIRKSLHTFASLLDIYEIERIEKSIHAYVWMQLPIAAGEVAKRFISKHAE</sequence>
<evidence type="ECO:0000313" key="2">
    <source>
        <dbReference type="EMBL" id="RUT45476.1"/>
    </source>
</evidence>
<dbReference type="InterPro" id="IPR000073">
    <property type="entry name" value="AB_hydrolase_1"/>
</dbReference>
<evidence type="ECO:0000313" key="3">
    <source>
        <dbReference type="Proteomes" id="UP000279446"/>
    </source>
</evidence>
<dbReference type="GO" id="GO:0016020">
    <property type="term" value="C:membrane"/>
    <property type="evidence" value="ECO:0007669"/>
    <property type="project" value="TreeGrafter"/>
</dbReference>